<organism evidence="2 3">
    <name type="scientific">Pseudomicrostroma glucosiphilum</name>
    <dbReference type="NCBI Taxonomy" id="1684307"/>
    <lineage>
        <taxon>Eukaryota</taxon>
        <taxon>Fungi</taxon>
        <taxon>Dikarya</taxon>
        <taxon>Basidiomycota</taxon>
        <taxon>Ustilaginomycotina</taxon>
        <taxon>Exobasidiomycetes</taxon>
        <taxon>Microstromatales</taxon>
        <taxon>Microstromatales incertae sedis</taxon>
        <taxon>Pseudomicrostroma</taxon>
    </lineage>
</organism>
<accession>A0A316UGV2</accession>
<dbReference type="RefSeq" id="XP_025350323.1">
    <property type="nucleotide sequence ID" value="XM_025489080.1"/>
</dbReference>
<name>A0A316UGV2_9BASI</name>
<feature type="compositionally biased region" description="Basic residues" evidence="1">
    <location>
        <begin position="365"/>
        <end position="382"/>
    </location>
</feature>
<dbReference type="EMBL" id="KZ819322">
    <property type="protein sequence ID" value="PWN23163.1"/>
    <property type="molecule type" value="Genomic_DNA"/>
</dbReference>
<dbReference type="GeneID" id="37010814"/>
<feature type="region of interest" description="Disordered" evidence="1">
    <location>
        <begin position="328"/>
        <end position="427"/>
    </location>
</feature>
<proteinExistence type="predicted"/>
<dbReference type="Proteomes" id="UP000245942">
    <property type="component" value="Unassembled WGS sequence"/>
</dbReference>
<feature type="compositionally biased region" description="Basic and acidic residues" evidence="1">
    <location>
        <begin position="355"/>
        <end position="364"/>
    </location>
</feature>
<gene>
    <name evidence="2" type="ORF">BCV69DRAFT_111016</name>
</gene>
<feature type="compositionally biased region" description="Polar residues" evidence="1">
    <location>
        <begin position="410"/>
        <end position="427"/>
    </location>
</feature>
<reference evidence="2 3" key="1">
    <citation type="journal article" date="2018" name="Mol. Biol. Evol.">
        <title>Broad Genomic Sampling Reveals a Smut Pathogenic Ancestry of the Fungal Clade Ustilaginomycotina.</title>
        <authorList>
            <person name="Kijpornyongpan T."/>
            <person name="Mondo S.J."/>
            <person name="Barry K."/>
            <person name="Sandor L."/>
            <person name="Lee J."/>
            <person name="Lipzen A."/>
            <person name="Pangilinan J."/>
            <person name="LaButti K."/>
            <person name="Hainaut M."/>
            <person name="Henrissat B."/>
            <person name="Grigoriev I.V."/>
            <person name="Spatafora J.W."/>
            <person name="Aime M.C."/>
        </authorList>
    </citation>
    <scope>NUCLEOTIDE SEQUENCE [LARGE SCALE GENOMIC DNA]</scope>
    <source>
        <strain evidence="2 3">MCA 4718</strain>
    </source>
</reference>
<keyword evidence="3" id="KW-1185">Reference proteome</keyword>
<sequence length="427" mass="47108">MMTTLTKAFSPTLHPELRLSHTEDEGSLQCPSRAELAQSTYFPHPCPFKGLCSSQPLDCTADHPIDSKWYYQQQGYTHLSEPSPTGDHLSDAYAFDWPFETTLSCSTRWTSPDLMSTHDPFKVDCTQEITAACCLPQYLSQPELTSEMQCYDHLTDTCTWIQPNKWLSDSNSSGLEYLGPPCSCSPDAALTMLSLVSAAASALEQSTGTMTGTESNEHLIDLEAFPTPLLSPEQVMIPHDGESESHVSPVLRFATQKEPYDAAPLMLQDPSAAISESKEDEVDICRCCLDCQDTAYGPSNSPVTSTDDELPMAFVPQRFQRGAGRVLRPRKAQGPSPPPFAGSQLPATGGRKRHADLYETDQRHVRSRQGPKKKRNAKKRKKAIGDIDSLPPPIWPVDEELETLLPSEPVHNNTERTGALQQGQISL</sequence>
<evidence type="ECO:0000256" key="1">
    <source>
        <dbReference type="SAM" id="MobiDB-lite"/>
    </source>
</evidence>
<protein>
    <submittedName>
        <fullName evidence="2">Uncharacterized protein</fullName>
    </submittedName>
</protein>
<evidence type="ECO:0000313" key="2">
    <source>
        <dbReference type="EMBL" id="PWN23163.1"/>
    </source>
</evidence>
<dbReference type="AlphaFoldDB" id="A0A316UGV2"/>
<evidence type="ECO:0000313" key="3">
    <source>
        <dbReference type="Proteomes" id="UP000245942"/>
    </source>
</evidence>